<evidence type="ECO:0000313" key="1">
    <source>
        <dbReference type="EMBL" id="AFK50829.1"/>
    </source>
</evidence>
<evidence type="ECO:0000313" key="2">
    <source>
        <dbReference type="Proteomes" id="UP000005270"/>
    </source>
</evidence>
<dbReference type="Proteomes" id="UP000005270">
    <property type="component" value="Chromosome"/>
</dbReference>
<dbReference type="AlphaFoldDB" id="I3TDJ1"/>
<accession>I3TDJ1</accession>
<dbReference type="HOGENOM" id="CLU_3131033_0_0_2"/>
<dbReference type="KEGG" id="thg:TCELL_0404"/>
<dbReference type="InParanoid" id="I3TDJ1"/>
<dbReference type="STRING" id="1184251.TCELL_0404"/>
<name>I3TDJ1_THEC1</name>
<organism evidence="1 2">
    <name type="scientific">Thermogladius calderae (strain DSM 22663 / VKM B-2946 / 1633)</name>
    <dbReference type="NCBI Taxonomy" id="1184251"/>
    <lineage>
        <taxon>Archaea</taxon>
        <taxon>Thermoproteota</taxon>
        <taxon>Thermoprotei</taxon>
        <taxon>Desulfurococcales</taxon>
        <taxon>Desulfurococcaceae</taxon>
        <taxon>Thermogladius</taxon>
    </lineage>
</organism>
<protein>
    <submittedName>
        <fullName evidence="1">Uncharacterized protein</fullName>
    </submittedName>
</protein>
<sequence>MGSIVVNGWFAIFTVASVIAEKSVDLPTFVLPTIPMRRSGGGMTLHYNI</sequence>
<reference evidence="1 2" key="1">
    <citation type="journal article" date="2012" name="J. Bacteriol.">
        <title>Complete genome sequence of the hyperthermophilic cellulolytic Crenarchaeon 'Thermogladius cellulolyticus' 1633.</title>
        <authorList>
            <person name="Mardanov A.V."/>
            <person name="Kochetkova T.V."/>
            <person name="Beletsky A.V."/>
            <person name="Bonch-Osmolovskaya E.A."/>
            <person name="Ravin N.V."/>
            <person name="Skryabin K.G."/>
        </authorList>
    </citation>
    <scope>NUCLEOTIDE SEQUENCE [LARGE SCALE GENOMIC DNA]</scope>
    <source>
        <strain evidence="2">DSM 22663 / VKM B-2946 / 1633</strain>
    </source>
</reference>
<gene>
    <name evidence="1" type="ordered locus">TCELL_0404</name>
</gene>
<proteinExistence type="predicted"/>
<dbReference type="EMBL" id="CP003531">
    <property type="protein sequence ID" value="AFK50829.1"/>
    <property type="molecule type" value="Genomic_DNA"/>
</dbReference>
<keyword evidence="2" id="KW-1185">Reference proteome</keyword>